<comment type="domain">
    <text evidence="10">The EXKPK motif is conserved in inositol-pentakisphosphate 2-kinases of both family 1 and 2.</text>
</comment>
<protein>
    <recommendedName>
        <fullName evidence="5 10">Inositol-pentakisphosphate 2-kinase</fullName>
        <ecNumber evidence="4 10">2.7.1.158</ecNumber>
    </recommendedName>
</protein>
<keyword evidence="13" id="KW-1185">Reference proteome</keyword>
<keyword evidence="6 10" id="KW-0808">Transferase</keyword>
<evidence type="ECO:0000256" key="2">
    <source>
        <dbReference type="ARBA" id="ARBA00003979"/>
    </source>
</evidence>
<evidence type="ECO:0000313" key="12">
    <source>
        <dbReference type="EMBL" id="KAK6341364.1"/>
    </source>
</evidence>
<evidence type="ECO:0000256" key="6">
    <source>
        <dbReference type="ARBA" id="ARBA00022679"/>
    </source>
</evidence>
<dbReference type="Pfam" id="PF06090">
    <property type="entry name" value="Ins_P5_2-kin"/>
    <property type="match status" value="1"/>
</dbReference>
<name>A0AAV9UGA5_9PEZI</name>
<organism evidence="12 13">
    <name type="scientific">Orbilia brochopaga</name>
    <dbReference type="NCBI Taxonomy" id="3140254"/>
    <lineage>
        <taxon>Eukaryota</taxon>
        <taxon>Fungi</taxon>
        <taxon>Dikarya</taxon>
        <taxon>Ascomycota</taxon>
        <taxon>Pezizomycotina</taxon>
        <taxon>Orbiliomycetes</taxon>
        <taxon>Orbiliales</taxon>
        <taxon>Orbiliaceae</taxon>
        <taxon>Orbilia</taxon>
    </lineage>
</organism>
<evidence type="ECO:0000256" key="3">
    <source>
        <dbReference type="ARBA" id="ARBA00008305"/>
    </source>
</evidence>
<comment type="caution">
    <text evidence="12">The sequence shown here is derived from an EMBL/GenBank/DDBJ whole genome shotgun (WGS) entry which is preliminary data.</text>
</comment>
<evidence type="ECO:0000256" key="10">
    <source>
        <dbReference type="RuleBase" id="RU364126"/>
    </source>
</evidence>
<evidence type="ECO:0000256" key="11">
    <source>
        <dbReference type="SAM" id="MobiDB-lite"/>
    </source>
</evidence>
<reference evidence="12 13" key="1">
    <citation type="submission" date="2019-10" db="EMBL/GenBank/DDBJ databases">
        <authorList>
            <person name="Palmer J.M."/>
        </authorList>
    </citation>
    <scope>NUCLEOTIDE SEQUENCE [LARGE SCALE GENOMIC DNA]</scope>
    <source>
        <strain evidence="12 13">TWF696</strain>
    </source>
</reference>
<dbReference type="InterPro" id="IPR043001">
    <property type="entry name" value="IP5_2-K_N_lobe"/>
</dbReference>
<evidence type="ECO:0000256" key="5">
    <source>
        <dbReference type="ARBA" id="ARBA00014846"/>
    </source>
</evidence>
<dbReference type="GO" id="GO:0032958">
    <property type="term" value="P:inositol phosphate biosynthetic process"/>
    <property type="evidence" value="ECO:0007669"/>
    <property type="project" value="TreeGrafter"/>
</dbReference>
<dbReference type="Proteomes" id="UP001375240">
    <property type="component" value="Unassembled WGS sequence"/>
</dbReference>
<dbReference type="EC" id="2.7.1.158" evidence="4 10"/>
<sequence length="514" mass="56257">MLRAQNAAAIPVDEQPQLTINDAADLVYFTEGAANVLYRYVGADNRFKTHLIRLRKYLPNFPTTLQLYTHLHKVFVPLLPSSILDTKLVELSPAVLKTLNARLQQNDRGSALSDGMPRLALVPGKRKGRLDESEIWGLIVEDMTPGVYQKYNSAVTDTPRRTSGHDRPSFFPPRATLEPDEMEARALSQAGWRDLLTVEFKPKYLVQSPDAPPDWKLCRTCALRSMRSRTLSGHSTASAGSNSEAEDANGIRCPLYCPLDLVSPNPTRVRHAVEAIVGRDDGVLVVDEEEALVSDPALGEDGVSPWLDILDTTIVDLLTSYFSDAGSLTHVLADLQAHFGGKVGVLAPPTPTLEVSAEELSRMLAGHPTTAKIGEDICTAMSLRDCTVYVRIWVRPKTSGSGIDVHIECKVGDLDMKTGEGGKGVYWREVEKRLLRGDWYTGCGVLEGPGCREQTDVDPEDEFTDYVLTTASADSKPTELLRNGSSDSFQLSSDFLKAPKTTKASRLSESTAAA</sequence>
<dbReference type="InterPro" id="IPR009286">
    <property type="entry name" value="Ins_P5_2-kin"/>
</dbReference>
<keyword evidence="9 10" id="KW-0067">ATP-binding</keyword>
<dbReference type="EMBL" id="JAVHNQ010000007">
    <property type="protein sequence ID" value="KAK6341364.1"/>
    <property type="molecule type" value="Genomic_DNA"/>
</dbReference>
<dbReference type="GO" id="GO:0035299">
    <property type="term" value="F:inositol-1,3,4,5,6-pentakisphosphate 2-kinase activity"/>
    <property type="evidence" value="ECO:0007669"/>
    <property type="project" value="UniProtKB-EC"/>
</dbReference>
<evidence type="ECO:0000256" key="1">
    <source>
        <dbReference type="ARBA" id="ARBA00001774"/>
    </source>
</evidence>
<dbReference type="PANTHER" id="PTHR14456:SF2">
    <property type="entry name" value="INOSITOL-PENTAKISPHOSPHATE 2-KINASE"/>
    <property type="match status" value="1"/>
</dbReference>
<accession>A0AAV9UGA5</accession>
<dbReference type="GO" id="GO:0005634">
    <property type="term" value="C:nucleus"/>
    <property type="evidence" value="ECO:0007669"/>
    <property type="project" value="TreeGrafter"/>
</dbReference>
<evidence type="ECO:0000256" key="7">
    <source>
        <dbReference type="ARBA" id="ARBA00022741"/>
    </source>
</evidence>
<evidence type="ECO:0000256" key="4">
    <source>
        <dbReference type="ARBA" id="ARBA00012023"/>
    </source>
</evidence>
<comment type="function">
    <text evidence="2">Has kinase activity and phosphorylates inositol-1,3,4,5,6-pentakisphosphate (Ins(1,3,4,5,6)P5) to produce 1,2,3,4,5,6-hexakisphosphate (InsP6), also known as phytate.</text>
</comment>
<feature type="compositionally biased region" description="Basic and acidic residues" evidence="11">
    <location>
        <begin position="158"/>
        <end position="168"/>
    </location>
</feature>
<keyword evidence="8 10" id="KW-0418">Kinase</keyword>
<comment type="similarity">
    <text evidence="3">Belongs to the IPK1 type 1 family.</text>
</comment>
<gene>
    <name evidence="12" type="primary">IPK1_2</name>
    <name evidence="12" type="ORF">TWF696_008442</name>
</gene>
<dbReference type="GO" id="GO:0005524">
    <property type="term" value="F:ATP binding"/>
    <property type="evidence" value="ECO:0007669"/>
    <property type="project" value="UniProtKB-KW"/>
</dbReference>
<dbReference type="Gene3D" id="3.30.200.110">
    <property type="entry name" value="Inositol-pentakisphosphate 2-kinase, N-lobe"/>
    <property type="match status" value="1"/>
</dbReference>
<comment type="catalytic activity">
    <reaction evidence="1 10">
        <text>1D-myo-inositol 1,3,4,5,6-pentakisphosphate + ATP = 1D-myo-inositol hexakisphosphate + ADP + H(+)</text>
        <dbReference type="Rhea" id="RHEA:20313"/>
        <dbReference type="ChEBI" id="CHEBI:15378"/>
        <dbReference type="ChEBI" id="CHEBI:30616"/>
        <dbReference type="ChEBI" id="CHEBI:57733"/>
        <dbReference type="ChEBI" id="CHEBI:58130"/>
        <dbReference type="ChEBI" id="CHEBI:456216"/>
        <dbReference type="EC" id="2.7.1.158"/>
    </reaction>
</comment>
<evidence type="ECO:0000256" key="9">
    <source>
        <dbReference type="ARBA" id="ARBA00022840"/>
    </source>
</evidence>
<proteinExistence type="inferred from homology"/>
<keyword evidence="7 10" id="KW-0547">Nucleotide-binding</keyword>
<feature type="region of interest" description="Disordered" evidence="11">
    <location>
        <begin position="156"/>
        <end position="175"/>
    </location>
</feature>
<evidence type="ECO:0000256" key="8">
    <source>
        <dbReference type="ARBA" id="ARBA00022777"/>
    </source>
</evidence>
<evidence type="ECO:0000313" key="13">
    <source>
        <dbReference type="Proteomes" id="UP001375240"/>
    </source>
</evidence>
<dbReference type="PANTHER" id="PTHR14456">
    <property type="entry name" value="INOSITOL POLYPHOSPHATE KINASE 1"/>
    <property type="match status" value="1"/>
</dbReference>
<dbReference type="AlphaFoldDB" id="A0AAV9UGA5"/>
<comment type="function">
    <text evidence="10">Phosphorylates Ins(1,3,4,5,6)P5 at position 2 to form Ins(1,2,3,4,5,6)P6 (InsP6 or phytate).</text>
</comment>